<evidence type="ECO:0000313" key="1">
    <source>
        <dbReference type="EMBL" id="AIA88542.1"/>
    </source>
</evidence>
<sequence length="87" mass="9323">MSGPGDNIAVLILCHGAPAGLAGLIRFFDGRGFDLFAHVDAKIDETPFRTAAASSSVRFIEPRIGIFWRGFTMVEVTIALIKADQSA</sequence>
<organism evidence="1">
    <name type="scientific">uncultured Nostoc sp</name>
    <dbReference type="NCBI Taxonomy" id="340711"/>
    <lineage>
        <taxon>Bacteria</taxon>
        <taxon>Bacillati</taxon>
        <taxon>Cyanobacteriota</taxon>
        <taxon>Cyanophyceae</taxon>
        <taxon>Nostocales</taxon>
        <taxon>Nostocaceae</taxon>
        <taxon>Nostoc</taxon>
        <taxon>environmental samples</taxon>
    </lineage>
</organism>
<reference evidence="1" key="1">
    <citation type="journal article" date="2013" name="Environ. Microbiol.">
        <title>Seasonally variable intestinal metagenomes of the red palm weevil (Rhynchophorus ferrugineus).</title>
        <authorList>
            <person name="Jia S."/>
            <person name="Zhang X."/>
            <person name="Zhang G."/>
            <person name="Yin A."/>
            <person name="Zhang S."/>
            <person name="Li F."/>
            <person name="Wang L."/>
            <person name="Zhao D."/>
            <person name="Yun Q."/>
            <person name="Tala"/>
            <person name="Wang J."/>
            <person name="Sun G."/>
            <person name="Baabdullah M."/>
            <person name="Yu X."/>
            <person name="Hu S."/>
            <person name="Al-Mssallem I.S."/>
            <person name="Yu J."/>
        </authorList>
    </citation>
    <scope>NUCLEOTIDE SEQUENCE</scope>
</reference>
<proteinExistence type="predicted"/>
<dbReference type="AlphaFoldDB" id="A0A060C0U6"/>
<name>A0A060C0U6_9NOSO</name>
<accession>A0A060C0U6</accession>
<dbReference type="EMBL" id="KF121258">
    <property type="protein sequence ID" value="AIA88542.1"/>
    <property type="molecule type" value="Genomic_DNA"/>
</dbReference>
<protein>
    <submittedName>
        <fullName evidence="1">CAZy families GT14 protein</fullName>
    </submittedName>
</protein>